<protein>
    <submittedName>
        <fullName evidence="1">Uncharacterized protein</fullName>
    </submittedName>
</protein>
<dbReference type="AlphaFoldDB" id="A0A8S9JDM2"/>
<comment type="caution">
    <text evidence="1">The sequence shown here is derived from an EMBL/GenBank/DDBJ whole genome shotgun (WGS) entry which is preliminary data.</text>
</comment>
<organism evidence="1 3">
    <name type="scientific">Brassica cretica</name>
    <name type="common">Mustard</name>
    <dbReference type="NCBI Taxonomy" id="69181"/>
    <lineage>
        <taxon>Eukaryota</taxon>
        <taxon>Viridiplantae</taxon>
        <taxon>Streptophyta</taxon>
        <taxon>Embryophyta</taxon>
        <taxon>Tracheophyta</taxon>
        <taxon>Spermatophyta</taxon>
        <taxon>Magnoliopsida</taxon>
        <taxon>eudicotyledons</taxon>
        <taxon>Gunneridae</taxon>
        <taxon>Pentapetalae</taxon>
        <taxon>rosids</taxon>
        <taxon>malvids</taxon>
        <taxon>Brassicales</taxon>
        <taxon>Brassicaceae</taxon>
        <taxon>Brassiceae</taxon>
        <taxon>Brassica</taxon>
    </lineage>
</organism>
<evidence type="ECO:0000313" key="2">
    <source>
        <dbReference type="EMBL" id="KAF2612409.1"/>
    </source>
</evidence>
<dbReference type="EMBL" id="QGKW02001660">
    <property type="protein sequence ID" value="KAF2580125.1"/>
    <property type="molecule type" value="Genomic_DNA"/>
</dbReference>
<gene>
    <name evidence="1" type="ORF">F2Q68_00003951</name>
    <name evidence="2" type="ORF">F2Q70_00010858</name>
</gene>
<reference evidence="1" key="1">
    <citation type="submission" date="2019-12" db="EMBL/GenBank/DDBJ databases">
        <title>Genome sequencing and annotation of Brassica cretica.</title>
        <authorList>
            <person name="Studholme D.J."/>
            <person name="Sarris P.F."/>
        </authorList>
    </citation>
    <scope>NUCLEOTIDE SEQUENCE</scope>
    <source>
        <strain evidence="1">PFS-001/15</strain>
        <strain evidence="2">PFS-102/07</strain>
        <tissue evidence="1">Leaf</tissue>
    </source>
</reference>
<name>A0A8S9JDM2_BRACR</name>
<evidence type="ECO:0000313" key="1">
    <source>
        <dbReference type="EMBL" id="KAF2580125.1"/>
    </source>
</evidence>
<sequence length="111" mass="12677">MFQPFQNDMTSWDPEGGVFQVEKEYSAGTSLLRRSDNKELIDKWIQHKELVGSTLIQKRKNDLLQILELDNLVGARFKLQRLMIGSHHLGQKISCLCDGDDGDDVDGRCEI</sequence>
<proteinExistence type="predicted"/>
<accession>A0A8S9JDM2</accession>
<dbReference type="Proteomes" id="UP000712281">
    <property type="component" value="Unassembled WGS sequence"/>
</dbReference>
<dbReference type="EMBL" id="QGKY02000089">
    <property type="protein sequence ID" value="KAF2612409.1"/>
    <property type="molecule type" value="Genomic_DNA"/>
</dbReference>
<evidence type="ECO:0000313" key="3">
    <source>
        <dbReference type="Proteomes" id="UP000712281"/>
    </source>
</evidence>